<gene>
    <name evidence="2" type="ORF">JOM49_004434</name>
</gene>
<feature type="region of interest" description="Disordered" evidence="1">
    <location>
        <begin position="1"/>
        <end position="50"/>
    </location>
</feature>
<accession>A0ABS4PUC6</accession>
<evidence type="ECO:0000256" key="1">
    <source>
        <dbReference type="SAM" id="MobiDB-lite"/>
    </source>
</evidence>
<dbReference type="EMBL" id="JAGGMS010000001">
    <property type="protein sequence ID" value="MBP2182908.1"/>
    <property type="molecule type" value="Genomic_DNA"/>
</dbReference>
<feature type="region of interest" description="Disordered" evidence="1">
    <location>
        <begin position="76"/>
        <end position="238"/>
    </location>
</feature>
<proteinExistence type="predicted"/>
<feature type="compositionally biased region" description="Acidic residues" evidence="1">
    <location>
        <begin position="136"/>
        <end position="157"/>
    </location>
</feature>
<protein>
    <recommendedName>
        <fullName evidence="4">MarR family protein</fullName>
    </recommendedName>
</protein>
<evidence type="ECO:0000313" key="3">
    <source>
        <dbReference type="Proteomes" id="UP000741013"/>
    </source>
</evidence>
<reference evidence="2 3" key="1">
    <citation type="submission" date="2021-03" db="EMBL/GenBank/DDBJ databases">
        <title>Sequencing the genomes of 1000 actinobacteria strains.</title>
        <authorList>
            <person name="Klenk H.-P."/>
        </authorList>
    </citation>
    <scope>NUCLEOTIDE SEQUENCE [LARGE SCALE GENOMIC DNA]</scope>
    <source>
        <strain evidence="2 3">DSM 45510</strain>
    </source>
</reference>
<organism evidence="2 3">
    <name type="scientific">Amycolatopsis magusensis</name>
    <dbReference type="NCBI Taxonomy" id="882444"/>
    <lineage>
        <taxon>Bacteria</taxon>
        <taxon>Bacillati</taxon>
        <taxon>Actinomycetota</taxon>
        <taxon>Actinomycetes</taxon>
        <taxon>Pseudonocardiales</taxon>
        <taxon>Pseudonocardiaceae</taxon>
        <taxon>Amycolatopsis</taxon>
    </lineage>
</organism>
<dbReference type="RefSeq" id="WP_209666145.1">
    <property type="nucleotide sequence ID" value="NZ_JAGGMS010000001.1"/>
</dbReference>
<sequence>MSRKNRKTRTTADTADRKHLHAVADSPSQPTAPTTEDKVRQALADHPASTTTALAMAAGVGRSTAAKILARWGRDGTVIRTAGDGPRNPDTWAPTTPDRDTDTPVTEDAQADTAAMPDDEGPTQPVSGVADATAEAGEEAQEAEPDDGDSTIEDTLAEQEPVTGTCPGDAVTGGTVEDIADDEAATPAEADSTPKTVTTPAEPGGSTAETGPSAAELPAVADTSSTIRRDKNRLPKGGLRALVEEYLTGHPGESFGPAKIGADLGRSGGAVNNACEKLVADGYAIKTCEAPKRFAINPAKTDVADTAEGAEPEPEA</sequence>
<name>A0ABS4PUC6_9PSEU</name>
<evidence type="ECO:0000313" key="2">
    <source>
        <dbReference type="EMBL" id="MBP2182908.1"/>
    </source>
</evidence>
<keyword evidence="3" id="KW-1185">Reference proteome</keyword>
<evidence type="ECO:0008006" key="4">
    <source>
        <dbReference type="Google" id="ProtNLM"/>
    </source>
</evidence>
<comment type="caution">
    <text evidence="2">The sequence shown here is derived from an EMBL/GenBank/DDBJ whole genome shotgun (WGS) entry which is preliminary data.</text>
</comment>
<dbReference type="Proteomes" id="UP000741013">
    <property type="component" value="Unassembled WGS sequence"/>
</dbReference>